<evidence type="ECO:0000256" key="1">
    <source>
        <dbReference type="HAMAP-Rule" id="MF_01575"/>
    </source>
</evidence>
<dbReference type="Gene3D" id="3.40.50.450">
    <property type="match status" value="1"/>
</dbReference>
<dbReference type="PANTHER" id="PTHR38440:SF1">
    <property type="entry name" value="UPF0398 PROTEIN SPR0331"/>
    <property type="match status" value="1"/>
</dbReference>
<dbReference type="Pfam" id="PF06908">
    <property type="entry name" value="YpsA"/>
    <property type="match status" value="1"/>
</dbReference>
<dbReference type="PANTHER" id="PTHR38440">
    <property type="entry name" value="UPF0398 PROTEIN YPSA"/>
    <property type="match status" value="1"/>
</dbReference>
<dbReference type="SUPFAM" id="SSF102405">
    <property type="entry name" value="MCP/YpsA-like"/>
    <property type="match status" value="1"/>
</dbReference>
<dbReference type="PIRSF" id="PIRSF021290">
    <property type="entry name" value="DUF1273"/>
    <property type="match status" value="1"/>
</dbReference>
<dbReference type="EMBL" id="BJYL01000031">
    <property type="protein sequence ID" value="GEN84028.1"/>
    <property type="molecule type" value="Genomic_DNA"/>
</dbReference>
<proteinExistence type="inferred from homology"/>
<dbReference type="InterPro" id="IPR010697">
    <property type="entry name" value="YspA"/>
</dbReference>
<dbReference type="Proteomes" id="UP000321901">
    <property type="component" value="Unassembled WGS sequence"/>
</dbReference>
<evidence type="ECO:0000313" key="3">
    <source>
        <dbReference type="Proteomes" id="UP000321901"/>
    </source>
</evidence>
<protein>
    <recommendedName>
        <fullName evidence="1">UPF0398 protein SLU01_23400</fullName>
    </recommendedName>
</protein>
<dbReference type="HAMAP" id="MF_01575">
    <property type="entry name" value="UPF0398"/>
    <property type="match status" value="1"/>
</dbReference>
<reference evidence="2 3" key="1">
    <citation type="submission" date="2019-07" db="EMBL/GenBank/DDBJ databases">
        <title>Whole genome shotgun sequence of Sporosarcina luteola NBRC 105378.</title>
        <authorList>
            <person name="Hosoyama A."/>
            <person name="Uohara A."/>
            <person name="Ohji S."/>
            <person name="Ichikawa N."/>
        </authorList>
    </citation>
    <scope>NUCLEOTIDE SEQUENCE [LARGE SCALE GENOMIC DNA]</scope>
    <source>
        <strain evidence="2 3">NBRC 105378</strain>
    </source>
</reference>
<dbReference type="NCBIfam" id="NF010181">
    <property type="entry name" value="PRK13660.1"/>
    <property type="match status" value="1"/>
</dbReference>
<accession>A0A511Z9B6</accession>
<comment type="similarity">
    <text evidence="1">Belongs to the UPF0398 family.</text>
</comment>
<keyword evidence="3" id="KW-1185">Reference proteome</keyword>
<organism evidence="2 3">
    <name type="scientific">Sporosarcina luteola</name>
    <dbReference type="NCBI Taxonomy" id="582850"/>
    <lineage>
        <taxon>Bacteria</taxon>
        <taxon>Bacillati</taxon>
        <taxon>Bacillota</taxon>
        <taxon>Bacilli</taxon>
        <taxon>Bacillales</taxon>
        <taxon>Caryophanaceae</taxon>
        <taxon>Sporosarcina</taxon>
    </lineage>
</organism>
<name>A0A511Z9B6_9BACL</name>
<dbReference type="OrthoDB" id="2301957at2"/>
<comment type="caution">
    <text evidence="2">The sequence shown here is derived from an EMBL/GenBank/DDBJ whole genome shotgun (WGS) entry which is preliminary data.</text>
</comment>
<dbReference type="AlphaFoldDB" id="A0A511Z9B6"/>
<gene>
    <name evidence="2" type="primary">ypsA</name>
    <name evidence="2" type="ORF">SLU01_23400</name>
</gene>
<sequence>MIKRLVITGYKAHELGIFNDKHPGIEIIKKSLESRLTPLLESGLEWVIISGQPGVETWAAETVIELQNDYPELKFAVITPFLEQEKNWNEAKKEAYQLILAHADYTVSLTKRPYEAPWQFIERDKFLLRNSDGILIVYDEDNEGSPKFMKRMALKFAETSEYEVLTITADDLQLVAEDLQRQDWE</sequence>
<dbReference type="RefSeq" id="WP_147058512.1">
    <property type="nucleotide sequence ID" value="NZ_BJYL01000031.1"/>
</dbReference>
<evidence type="ECO:0000313" key="2">
    <source>
        <dbReference type="EMBL" id="GEN84028.1"/>
    </source>
</evidence>